<dbReference type="AlphaFoldDB" id="A0A914WX77"/>
<proteinExistence type="predicted"/>
<evidence type="ECO:0000313" key="1">
    <source>
        <dbReference type="Proteomes" id="UP000887566"/>
    </source>
</evidence>
<accession>A0A914WX77</accession>
<sequence length="168" mass="19337">MKTRPIRNMVQVETAMSPPFGALSLLPLDIVEKLIQKFDRIEEIGRLQAMHPVFERVIEKIFWHRVDSLIIKCTWLKVCPEGQHVWRLGKLDFTSGMLPCVVSMTRKVRALHLLNTFHPSPTSLESVVIAKTIIAELCKQEKIWRLVFLTLGSQWYGLESPLLEDCVS</sequence>
<organism evidence="1 2">
    <name type="scientific">Plectus sambesii</name>
    <dbReference type="NCBI Taxonomy" id="2011161"/>
    <lineage>
        <taxon>Eukaryota</taxon>
        <taxon>Metazoa</taxon>
        <taxon>Ecdysozoa</taxon>
        <taxon>Nematoda</taxon>
        <taxon>Chromadorea</taxon>
        <taxon>Plectida</taxon>
        <taxon>Plectina</taxon>
        <taxon>Plectoidea</taxon>
        <taxon>Plectidae</taxon>
        <taxon>Plectus</taxon>
    </lineage>
</organism>
<keyword evidence="1" id="KW-1185">Reference proteome</keyword>
<protein>
    <submittedName>
        <fullName evidence="2">F-box domain-containing protein</fullName>
    </submittedName>
</protein>
<dbReference type="WBParaSite" id="PSAMB.scaffold5604size11307.g26921.t1">
    <property type="protein sequence ID" value="PSAMB.scaffold5604size11307.g26921.t1"/>
    <property type="gene ID" value="PSAMB.scaffold5604size11307.g26921"/>
</dbReference>
<dbReference type="Proteomes" id="UP000887566">
    <property type="component" value="Unplaced"/>
</dbReference>
<name>A0A914WX77_9BILA</name>
<reference evidence="2" key="1">
    <citation type="submission" date="2022-11" db="UniProtKB">
        <authorList>
            <consortium name="WormBaseParasite"/>
        </authorList>
    </citation>
    <scope>IDENTIFICATION</scope>
</reference>
<evidence type="ECO:0000313" key="2">
    <source>
        <dbReference type="WBParaSite" id="PSAMB.scaffold5604size11307.g26921.t1"/>
    </source>
</evidence>